<protein>
    <recommendedName>
        <fullName evidence="3">Type I restriction enzyme R protein N-terminal domain-containing protein</fullName>
    </recommendedName>
</protein>
<gene>
    <name evidence="1" type="ORF">QUF54_06570</name>
</gene>
<evidence type="ECO:0000313" key="2">
    <source>
        <dbReference type="Proteomes" id="UP001171945"/>
    </source>
</evidence>
<proteinExistence type="predicted"/>
<keyword evidence="2" id="KW-1185">Reference proteome</keyword>
<dbReference type="EMBL" id="JAUCGM010000394">
    <property type="protein sequence ID" value="MDM8563000.1"/>
    <property type="molecule type" value="Genomic_DNA"/>
</dbReference>
<sequence length="167" mass="18740">MPDYKQAEIKKRLSNTAALKNEAARCNQIITPILNIVVDEHEPLQLWIEESFNVDEDNGLTGTPDYLIAPETAGEEMAIPPICVIEAKQDKFDEGWTQALAEMVAASLKGSTICFGIVTTGKAWEFGLLENRVFTREPDQVTTRDLQDLFDTLNWIVSLAEKEIIKE</sequence>
<evidence type="ECO:0008006" key="3">
    <source>
        <dbReference type="Google" id="ProtNLM"/>
    </source>
</evidence>
<comment type="caution">
    <text evidence="1">The sequence shown here is derived from an EMBL/GenBank/DDBJ whole genome shotgun (WGS) entry which is preliminary data.</text>
</comment>
<accession>A0ABT7VTU3</accession>
<evidence type="ECO:0000313" key="1">
    <source>
        <dbReference type="EMBL" id="MDM8563000.1"/>
    </source>
</evidence>
<organism evidence="1 2">
    <name type="scientific">Candidatus Marithioploca araucensis</name>
    <dbReference type="NCBI Taxonomy" id="70273"/>
    <lineage>
        <taxon>Bacteria</taxon>
        <taxon>Pseudomonadati</taxon>
        <taxon>Pseudomonadota</taxon>
        <taxon>Gammaproteobacteria</taxon>
        <taxon>Thiotrichales</taxon>
        <taxon>Thiotrichaceae</taxon>
        <taxon>Candidatus Marithioploca</taxon>
    </lineage>
</organism>
<reference evidence="1" key="1">
    <citation type="submission" date="2023-06" db="EMBL/GenBank/DDBJ databases">
        <title>Uncultivated large filamentous bacteria from sulfidic sediments reveal new species and different genomic features in energy metabolism and defense.</title>
        <authorList>
            <person name="Fonseca A."/>
        </authorList>
    </citation>
    <scope>NUCLEOTIDE SEQUENCE</scope>
    <source>
        <strain evidence="1">HSG4</strain>
    </source>
</reference>
<dbReference type="Proteomes" id="UP001171945">
    <property type="component" value="Unassembled WGS sequence"/>
</dbReference>
<name>A0ABT7VTU3_9GAMM</name>